<dbReference type="Proteomes" id="UP000460272">
    <property type="component" value="Unassembled WGS sequence"/>
</dbReference>
<dbReference type="HAMAP" id="MF_02241">
    <property type="entry name" value="PIP_synthase"/>
    <property type="match status" value="1"/>
</dbReference>
<evidence type="ECO:0000256" key="13">
    <source>
        <dbReference type="ARBA" id="ARBA00023935"/>
    </source>
</evidence>
<evidence type="ECO:0000256" key="1">
    <source>
        <dbReference type="ARBA" id="ARBA00004651"/>
    </source>
</evidence>
<reference evidence="20 21" key="1">
    <citation type="submission" date="2018-11" db="EMBL/GenBank/DDBJ databases">
        <title>Trebonia kvetii gen.nov., sp.nov., a novel acidophilic actinobacterium, and proposal of the new actinobacterial family Treboniaceae fam. nov.</title>
        <authorList>
            <person name="Rapoport D."/>
            <person name="Sagova-Mareckova M."/>
            <person name="Sedlacek I."/>
            <person name="Provaznik J."/>
            <person name="Kralova S."/>
            <person name="Pavlinic D."/>
            <person name="Benes V."/>
            <person name="Kopecky J."/>
        </authorList>
    </citation>
    <scope>NUCLEOTIDE SEQUENCE [LARGE SCALE GENOMIC DNA]</scope>
    <source>
        <strain evidence="20 21">15Tr583</strain>
    </source>
</reference>
<protein>
    <recommendedName>
        <fullName evidence="14 17">Phosphatidylinositol phosphate synthase</fullName>
        <shortName evidence="17">PIP synthase</shortName>
        <ecNumber evidence="17">2.7.8.-</ecNumber>
    </recommendedName>
    <alternativeName>
        <fullName evidence="15 17">CDP-diacylglycerol--D-myo-inositol-3-phosphate 3-phosphatidyltransferase</fullName>
    </alternativeName>
</protein>
<comment type="similarity">
    <text evidence="4 17 18">Belongs to the CDP-alcohol phosphatidyltransferase class-I family.</text>
</comment>
<dbReference type="Pfam" id="PF01066">
    <property type="entry name" value="CDP-OH_P_transf"/>
    <property type="match status" value="1"/>
</dbReference>
<comment type="subcellular location">
    <subcellularLocation>
        <location evidence="1 17">Cell membrane</location>
        <topology evidence="1 17">Multi-pass membrane protein</topology>
    </subcellularLocation>
</comment>
<comment type="catalytic activity">
    <reaction evidence="13 17">
        <text>1,2-di-(9Z-octadecenoyl)-sn-glycero-3-cytidine-5'-diphosphate + 1D-myo-inositol 3-phosphate = 1,2-di-(9Z-octadecenoyl)-sn-glycero-3-phospho-(1D-myo-inositol-3-phosphate) + CMP + H(+)</text>
        <dbReference type="Rhea" id="RHEA:61216"/>
        <dbReference type="ChEBI" id="CHEBI:15378"/>
        <dbReference type="ChEBI" id="CHEBI:58401"/>
        <dbReference type="ChEBI" id="CHEBI:60377"/>
        <dbReference type="ChEBI" id="CHEBI:85356"/>
        <dbReference type="ChEBI" id="CHEBI:144472"/>
    </reaction>
</comment>
<keyword evidence="17" id="KW-0443">Lipid metabolism</keyword>
<dbReference type="InterPro" id="IPR044268">
    <property type="entry name" value="PIP_synthase_PgsA1"/>
</dbReference>
<comment type="caution">
    <text evidence="17">Lacks conserved residue(s) required for the propagation of feature annotation.</text>
</comment>
<feature type="transmembrane region" description="Helical" evidence="17">
    <location>
        <begin position="151"/>
        <end position="177"/>
    </location>
</feature>
<dbReference type="OrthoDB" id="116551at2"/>
<keyword evidence="12 17" id="KW-0472">Membrane</keyword>
<feature type="binding site" evidence="17">
    <location>
        <position position="65"/>
    </location>
    <ligand>
        <name>Mg(2+)</name>
        <dbReference type="ChEBI" id="CHEBI:18420"/>
        <label>2</label>
    </ligand>
</feature>
<feature type="binding site" evidence="17">
    <location>
        <position position="69"/>
    </location>
    <ligand>
        <name>a CDP-1,2-diacyl-sn-glycerol</name>
        <dbReference type="ChEBI" id="CHEBI:58332"/>
    </ligand>
</feature>
<evidence type="ECO:0000256" key="10">
    <source>
        <dbReference type="ARBA" id="ARBA00022842"/>
    </source>
</evidence>
<dbReference type="AlphaFoldDB" id="A0A6P2BPQ0"/>
<comment type="cofactor">
    <cofactor evidence="17">
        <name>Mg(2+)</name>
        <dbReference type="ChEBI" id="CHEBI:18420"/>
    </cofactor>
    <text evidence="17">Contains a di-nuclear catalytic Mg(2+) center.</text>
</comment>
<dbReference type="InterPro" id="IPR048254">
    <property type="entry name" value="CDP_ALCOHOL_P_TRANSF_CS"/>
</dbReference>
<evidence type="ECO:0000256" key="14">
    <source>
        <dbReference type="ARBA" id="ARBA00024082"/>
    </source>
</evidence>
<comment type="catalytic activity">
    <reaction evidence="16 17">
        <text>a CDP-1,2-diacyl-sn-glycerol + 1D-myo-inositol 3-phosphate = a 1,2-diacyl-sn-glycero-3-phospho-(1D-myo-inositol-3-phosphate) + CMP + H(+)</text>
        <dbReference type="Rhea" id="RHEA:60504"/>
        <dbReference type="ChEBI" id="CHEBI:15378"/>
        <dbReference type="ChEBI" id="CHEBI:58088"/>
        <dbReference type="ChEBI" id="CHEBI:58332"/>
        <dbReference type="ChEBI" id="CHEBI:58401"/>
        <dbReference type="ChEBI" id="CHEBI:60377"/>
    </reaction>
</comment>
<dbReference type="GO" id="GO:0008654">
    <property type="term" value="P:phospholipid biosynthetic process"/>
    <property type="evidence" value="ECO:0007669"/>
    <property type="project" value="UniProtKB-UniRule"/>
</dbReference>
<evidence type="ECO:0000256" key="2">
    <source>
        <dbReference type="ARBA" id="ARBA00004805"/>
    </source>
</evidence>
<feature type="binding site" evidence="17">
    <location>
        <begin position="28"/>
        <end position="31"/>
    </location>
    <ligand>
        <name>a CDP-1,2-diacyl-sn-glycerol</name>
        <dbReference type="ChEBI" id="CHEBI:58332"/>
    </ligand>
</feature>
<accession>A0A6P2BPQ0</accession>
<dbReference type="PROSITE" id="PS00379">
    <property type="entry name" value="CDP_ALCOHOL_P_TRANSF"/>
    <property type="match status" value="1"/>
</dbReference>
<dbReference type="NCBIfam" id="NF045883">
    <property type="entry name" value="PIPSynth"/>
    <property type="match status" value="1"/>
</dbReference>
<dbReference type="Gene3D" id="1.20.120.1760">
    <property type="match status" value="1"/>
</dbReference>
<feature type="transmembrane region" description="Helical" evidence="17">
    <location>
        <begin position="111"/>
        <end position="131"/>
    </location>
</feature>
<evidence type="ECO:0000256" key="9">
    <source>
        <dbReference type="ARBA" id="ARBA00022723"/>
    </source>
</evidence>
<comment type="caution">
    <text evidence="20">The sequence shown here is derived from an EMBL/GenBank/DDBJ whole genome shotgun (WGS) entry which is preliminary data.</text>
</comment>
<evidence type="ECO:0000256" key="6">
    <source>
        <dbReference type="ARBA" id="ARBA00022475"/>
    </source>
</evidence>
<feature type="active site" description="Proton acceptor" evidence="17">
    <location>
        <position position="90"/>
    </location>
</feature>
<evidence type="ECO:0000256" key="17">
    <source>
        <dbReference type="HAMAP-Rule" id="MF_02241"/>
    </source>
</evidence>
<evidence type="ECO:0000313" key="21">
    <source>
        <dbReference type="Proteomes" id="UP000460272"/>
    </source>
</evidence>
<comment type="pathway">
    <text evidence="2 17">Phospholipid metabolism; phosphatidylinositol phosphate biosynthesis.</text>
</comment>
<dbReference type="EC" id="2.7.8.-" evidence="17"/>
<organism evidence="20 21">
    <name type="scientific">Trebonia kvetii</name>
    <dbReference type="NCBI Taxonomy" id="2480626"/>
    <lineage>
        <taxon>Bacteria</taxon>
        <taxon>Bacillati</taxon>
        <taxon>Actinomycetota</taxon>
        <taxon>Actinomycetes</taxon>
        <taxon>Streptosporangiales</taxon>
        <taxon>Treboniaceae</taxon>
        <taxon>Trebonia</taxon>
    </lineage>
</organism>
<evidence type="ECO:0000256" key="3">
    <source>
        <dbReference type="ARBA" id="ARBA00005189"/>
    </source>
</evidence>
<feature type="binding site" evidence="17">
    <location>
        <position position="68"/>
    </location>
    <ligand>
        <name>Mg(2+)</name>
        <dbReference type="ChEBI" id="CHEBI:18420"/>
        <label>1</label>
    </ligand>
</feature>
<feature type="transmembrane region" description="Helical" evidence="17">
    <location>
        <begin position="37"/>
        <end position="63"/>
    </location>
</feature>
<comment type="subunit">
    <text evidence="5 17">Homodimer.</text>
</comment>
<dbReference type="InterPro" id="IPR000462">
    <property type="entry name" value="CDP-OH_P_trans"/>
</dbReference>
<dbReference type="GO" id="GO:0005886">
    <property type="term" value="C:plasma membrane"/>
    <property type="evidence" value="ECO:0007669"/>
    <property type="project" value="UniProtKB-SubCell"/>
</dbReference>
<keyword evidence="17" id="KW-0444">Lipid biosynthesis</keyword>
<feature type="binding site" evidence="17">
    <location>
        <position position="90"/>
    </location>
    <ligand>
        <name>Mg(2+)</name>
        <dbReference type="ChEBI" id="CHEBI:18420"/>
        <label>2</label>
    </ligand>
</feature>
<evidence type="ECO:0000256" key="7">
    <source>
        <dbReference type="ARBA" id="ARBA00022679"/>
    </source>
</evidence>
<comment type="pathway">
    <text evidence="3">Lipid metabolism.</text>
</comment>
<evidence type="ECO:0000256" key="15">
    <source>
        <dbReference type="ARBA" id="ARBA00033137"/>
    </source>
</evidence>
<dbReference type="EMBL" id="RPFW01000007">
    <property type="protein sequence ID" value="TVZ01002.1"/>
    <property type="molecule type" value="Genomic_DNA"/>
</dbReference>
<evidence type="ECO:0000256" key="12">
    <source>
        <dbReference type="ARBA" id="ARBA00023136"/>
    </source>
</evidence>
<keyword evidence="21" id="KW-1185">Reference proteome</keyword>
<keyword evidence="6 17" id="KW-1003">Cell membrane</keyword>
<dbReference type="UniPathway" id="UPA00220"/>
<evidence type="ECO:0000256" key="11">
    <source>
        <dbReference type="ARBA" id="ARBA00022989"/>
    </source>
</evidence>
<comment type="function">
    <text evidence="17">Catalyzes the conjugation of the 1'-hydroxyl group of D-myo-inositol-3-phosphate (also named L-myo-inositol-1-phosphate) with a lipid tail of cytidine diphosphate diacylglycerol (CDP-DAG), forming phosphatidylinositol phosphate (PIP) and CMP. PIP is a precursor of phosphatidylinositol (PI) which is an essential lipid required for cell wall formation.</text>
</comment>
<evidence type="ECO:0000256" key="19">
    <source>
        <dbReference type="SAM" id="MobiDB-lite"/>
    </source>
</evidence>
<name>A0A6P2BPQ0_9ACTN</name>
<feature type="binding site" evidence="17">
    <location>
        <position position="86"/>
    </location>
    <ligand>
        <name>Mg(2+)</name>
        <dbReference type="ChEBI" id="CHEBI:18420"/>
        <label>1</label>
    </ligand>
</feature>
<dbReference type="GO" id="GO:0000287">
    <property type="term" value="F:magnesium ion binding"/>
    <property type="evidence" value="ECO:0007669"/>
    <property type="project" value="UniProtKB-UniRule"/>
</dbReference>
<dbReference type="RefSeq" id="WP_145859246.1">
    <property type="nucleotide sequence ID" value="NZ_RPFW01000007.1"/>
</dbReference>
<evidence type="ECO:0000256" key="8">
    <source>
        <dbReference type="ARBA" id="ARBA00022692"/>
    </source>
</evidence>
<sequence>MLNFLRPFFARLFSPLIQALARTPVTPNMITVGGTLGVAAACLGMFPIGWLFPGAATATVFIFTDMLDGQLARIKGDSGPFGAFLDSTMDRLGDAAIFGGITIWFMRSDHLLAVVSLFCLACGMSVSYVKARAEGLGLNANVGLIERPERVLIGLTAIGLSGLGIPYVLPIGMWAVAAGSAITLGQRIRCVSQDAKAKRAAQPAENASSAAISSAAPSSAVLPPADDPAPAQSKDV</sequence>
<evidence type="ECO:0000256" key="4">
    <source>
        <dbReference type="ARBA" id="ARBA00010441"/>
    </source>
</evidence>
<evidence type="ECO:0000313" key="20">
    <source>
        <dbReference type="EMBL" id="TVZ01002.1"/>
    </source>
</evidence>
<keyword evidence="7 17" id="KW-0808">Transferase</keyword>
<keyword evidence="8 17" id="KW-0812">Transmembrane</keyword>
<keyword evidence="9 17" id="KW-0479">Metal-binding</keyword>
<proteinExistence type="inferred from homology"/>
<keyword evidence="17" id="KW-1208">Phospholipid metabolism</keyword>
<feature type="binding site" evidence="17">
    <location>
        <position position="86"/>
    </location>
    <ligand>
        <name>Mg(2+)</name>
        <dbReference type="ChEBI" id="CHEBI:18420"/>
        <label>2</label>
    </ligand>
</feature>
<feature type="binding site" evidence="17">
    <location>
        <position position="65"/>
    </location>
    <ligand>
        <name>Mg(2+)</name>
        <dbReference type="ChEBI" id="CHEBI:18420"/>
        <label>1</label>
    </ligand>
</feature>
<dbReference type="GO" id="GO:0016780">
    <property type="term" value="F:phosphotransferase activity, for other substituted phosphate groups"/>
    <property type="evidence" value="ECO:0007669"/>
    <property type="project" value="UniProtKB-UniRule"/>
</dbReference>
<feature type="binding site" evidence="17">
    <location>
        <position position="73"/>
    </location>
    <ligand>
        <name>a CDP-1,2-diacyl-sn-glycerol</name>
        <dbReference type="ChEBI" id="CHEBI:58332"/>
    </ligand>
</feature>
<dbReference type="InterPro" id="IPR043130">
    <property type="entry name" value="CDP-OH_PTrfase_TM_dom"/>
</dbReference>
<gene>
    <name evidence="20" type="ORF">EAS64_32295</name>
</gene>
<evidence type="ECO:0000256" key="5">
    <source>
        <dbReference type="ARBA" id="ARBA00011738"/>
    </source>
</evidence>
<evidence type="ECO:0000256" key="16">
    <source>
        <dbReference type="ARBA" id="ARBA00048865"/>
    </source>
</evidence>
<keyword evidence="11 17" id="KW-1133">Transmembrane helix</keyword>
<feature type="region of interest" description="Disordered" evidence="19">
    <location>
        <begin position="202"/>
        <end position="236"/>
    </location>
</feature>
<keyword evidence="10 17" id="KW-0460">Magnesium</keyword>
<keyword evidence="17" id="KW-0594">Phospholipid biosynthesis</keyword>
<evidence type="ECO:0000256" key="18">
    <source>
        <dbReference type="RuleBase" id="RU003750"/>
    </source>
</evidence>